<dbReference type="AlphaFoldDB" id="A0A0C3ASZ2"/>
<feature type="transmembrane region" description="Helical" evidence="2">
    <location>
        <begin position="95"/>
        <end position="112"/>
    </location>
</feature>
<evidence type="ECO:0000313" key="3">
    <source>
        <dbReference type="EMBL" id="KIM23114.1"/>
    </source>
</evidence>
<feature type="region of interest" description="Disordered" evidence="1">
    <location>
        <begin position="1"/>
        <end position="69"/>
    </location>
</feature>
<gene>
    <name evidence="3" type="ORF">M408DRAFT_28129</name>
</gene>
<organism evidence="3 4">
    <name type="scientific">Serendipita vermifera MAFF 305830</name>
    <dbReference type="NCBI Taxonomy" id="933852"/>
    <lineage>
        <taxon>Eukaryota</taxon>
        <taxon>Fungi</taxon>
        <taxon>Dikarya</taxon>
        <taxon>Basidiomycota</taxon>
        <taxon>Agaricomycotina</taxon>
        <taxon>Agaricomycetes</taxon>
        <taxon>Sebacinales</taxon>
        <taxon>Serendipitaceae</taxon>
        <taxon>Serendipita</taxon>
    </lineage>
</organism>
<dbReference type="HOGENOM" id="CLU_1960929_0_0_1"/>
<evidence type="ECO:0000256" key="1">
    <source>
        <dbReference type="SAM" id="MobiDB-lite"/>
    </source>
</evidence>
<keyword evidence="2" id="KW-0472">Membrane</keyword>
<protein>
    <submittedName>
        <fullName evidence="3">Uncharacterized protein</fullName>
    </submittedName>
</protein>
<evidence type="ECO:0000313" key="4">
    <source>
        <dbReference type="Proteomes" id="UP000054097"/>
    </source>
</evidence>
<evidence type="ECO:0000256" key="2">
    <source>
        <dbReference type="SAM" id="Phobius"/>
    </source>
</evidence>
<keyword evidence="4" id="KW-1185">Reference proteome</keyword>
<dbReference type="Proteomes" id="UP000054097">
    <property type="component" value="Unassembled WGS sequence"/>
</dbReference>
<keyword evidence="2" id="KW-0812">Transmembrane</keyword>
<keyword evidence="2" id="KW-1133">Transmembrane helix</keyword>
<dbReference type="EMBL" id="KN824342">
    <property type="protein sequence ID" value="KIM23114.1"/>
    <property type="molecule type" value="Genomic_DNA"/>
</dbReference>
<reference evidence="3 4" key="1">
    <citation type="submission" date="2014-04" db="EMBL/GenBank/DDBJ databases">
        <authorList>
            <consortium name="DOE Joint Genome Institute"/>
            <person name="Kuo A."/>
            <person name="Zuccaro A."/>
            <person name="Kohler A."/>
            <person name="Nagy L.G."/>
            <person name="Floudas D."/>
            <person name="Copeland A."/>
            <person name="Barry K.W."/>
            <person name="Cichocki N."/>
            <person name="Veneault-Fourrey C."/>
            <person name="LaButti K."/>
            <person name="Lindquist E.A."/>
            <person name="Lipzen A."/>
            <person name="Lundell T."/>
            <person name="Morin E."/>
            <person name="Murat C."/>
            <person name="Sun H."/>
            <person name="Tunlid A."/>
            <person name="Henrissat B."/>
            <person name="Grigoriev I.V."/>
            <person name="Hibbett D.S."/>
            <person name="Martin F."/>
            <person name="Nordberg H.P."/>
            <person name="Cantor M.N."/>
            <person name="Hua S.X."/>
        </authorList>
    </citation>
    <scope>NUCLEOTIDE SEQUENCE [LARGE SCALE GENOMIC DNA]</scope>
    <source>
        <strain evidence="3 4">MAFF 305830</strain>
    </source>
</reference>
<reference evidence="4" key="2">
    <citation type="submission" date="2015-01" db="EMBL/GenBank/DDBJ databases">
        <title>Evolutionary Origins and Diversification of the Mycorrhizal Mutualists.</title>
        <authorList>
            <consortium name="DOE Joint Genome Institute"/>
            <consortium name="Mycorrhizal Genomics Consortium"/>
            <person name="Kohler A."/>
            <person name="Kuo A."/>
            <person name="Nagy L.G."/>
            <person name="Floudas D."/>
            <person name="Copeland A."/>
            <person name="Barry K.W."/>
            <person name="Cichocki N."/>
            <person name="Veneault-Fourrey C."/>
            <person name="LaButti K."/>
            <person name="Lindquist E.A."/>
            <person name="Lipzen A."/>
            <person name="Lundell T."/>
            <person name="Morin E."/>
            <person name="Murat C."/>
            <person name="Riley R."/>
            <person name="Ohm R."/>
            <person name="Sun H."/>
            <person name="Tunlid A."/>
            <person name="Henrissat B."/>
            <person name="Grigoriev I.V."/>
            <person name="Hibbett D.S."/>
            <person name="Martin F."/>
        </authorList>
    </citation>
    <scope>NUCLEOTIDE SEQUENCE [LARGE SCALE GENOMIC DNA]</scope>
    <source>
        <strain evidence="4">MAFF 305830</strain>
    </source>
</reference>
<name>A0A0C3ASZ2_SERVB</name>
<proteinExistence type="predicted"/>
<accession>A0A0C3ASZ2</accession>
<sequence>MGFGTAAPSQNGDLKPRQRRSWRRGGLFKAPDCRVTLTSPPEPDYLPGRRLESSTLRQRRPPAPATEPEAQTLCGEYAATFGEIRPEQIKRRRRYLIISWFVPVRILVYVTFRLRSSRLGVALISTFS</sequence>